<keyword evidence="4" id="KW-1185">Reference proteome</keyword>
<dbReference type="EMBL" id="JADEXN010000076">
    <property type="protein sequence ID" value="MBE9040349.1"/>
    <property type="molecule type" value="Genomic_DNA"/>
</dbReference>
<feature type="region of interest" description="Disordered" evidence="1">
    <location>
        <begin position="126"/>
        <end position="145"/>
    </location>
</feature>
<keyword evidence="2" id="KW-1133">Transmembrane helix</keyword>
<keyword evidence="2" id="KW-0812">Transmembrane</keyword>
<keyword evidence="2" id="KW-0472">Membrane</keyword>
<feature type="transmembrane region" description="Helical" evidence="2">
    <location>
        <begin position="151"/>
        <end position="171"/>
    </location>
</feature>
<evidence type="ECO:0000313" key="4">
    <source>
        <dbReference type="Proteomes" id="UP000621799"/>
    </source>
</evidence>
<evidence type="ECO:0000256" key="2">
    <source>
        <dbReference type="SAM" id="Phobius"/>
    </source>
</evidence>
<dbReference type="RefSeq" id="WP_264320601.1">
    <property type="nucleotide sequence ID" value="NZ_JADEXN010000076.1"/>
</dbReference>
<evidence type="ECO:0000313" key="3">
    <source>
        <dbReference type="EMBL" id="MBE9040349.1"/>
    </source>
</evidence>
<gene>
    <name evidence="3" type="ORF">IQ235_06025</name>
</gene>
<comment type="caution">
    <text evidence="3">The sequence shown here is derived from an EMBL/GenBank/DDBJ whole genome shotgun (WGS) entry which is preliminary data.</text>
</comment>
<feature type="compositionally biased region" description="Polar residues" evidence="1">
    <location>
        <begin position="126"/>
        <end position="143"/>
    </location>
</feature>
<dbReference type="Proteomes" id="UP000621799">
    <property type="component" value="Unassembled WGS sequence"/>
</dbReference>
<dbReference type="AlphaFoldDB" id="A0A928VVL8"/>
<protein>
    <submittedName>
        <fullName evidence="3">Uncharacterized protein</fullName>
    </submittedName>
</protein>
<reference evidence="3" key="1">
    <citation type="submission" date="2020-10" db="EMBL/GenBank/DDBJ databases">
        <authorList>
            <person name="Castelo-Branco R."/>
            <person name="Eusebio N."/>
            <person name="Adriana R."/>
            <person name="Vieira A."/>
            <person name="Brugerolle De Fraissinette N."/>
            <person name="Rezende De Castro R."/>
            <person name="Schneider M.P."/>
            <person name="Vasconcelos V."/>
            <person name="Leao P.N."/>
        </authorList>
    </citation>
    <scope>NUCLEOTIDE SEQUENCE</scope>
    <source>
        <strain evidence="3">LEGE 11467</strain>
    </source>
</reference>
<name>A0A928VVL8_9CYAN</name>
<sequence>MTQPHILELAKQGDPKAISALLNQHLKYQGIRSKVALKDSCLHVLLESDEQVPDRYQMVDFVRVKLVNLESETITRAIVYGRQQGQEKPAWNQEFALAVGGYSNLVSSQSHSIPQTLSQDTTHTDFQIEPTTTDSPQTESQSAPRRKFSPMAIAAIVSAVLVAIAAVYLAFNSNSPPESDRTSYKVRLSSYG</sequence>
<organism evidence="3 4">
    <name type="scientific">Zarconia navalis LEGE 11467</name>
    <dbReference type="NCBI Taxonomy" id="1828826"/>
    <lineage>
        <taxon>Bacteria</taxon>
        <taxon>Bacillati</taxon>
        <taxon>Cyanobacteriota</taxon>
        <taxon>Cyanophyceae</taxon>
        <taxon>Oscillatoriophycideae</taxon>
        <taxon>Oscillatoriales</taxon>
        <taxon>Oscillatoriales incertae sedis</taxon>
        <taxon>Zarconia</taxon>
        <taxon>Zarconia navalis</taxon>
    </lineage>
</organism>
<accession>A0A928VVL8</accession>
<evidence type="ECO:0000256" key="1">
    <source>
        <dbReference type="SAM" id="MobiDB-lite"/>
    </source>
</evidence>
<proteinExistence type="predicted"/>